<dbReference type="Proteomes" id="UP000323257">
    <property type="component" value="Unassembled WGS sequence"/>
</dbReference>
<dbReference type="GO" id="GO:0005506">
    <property type="term" value="F:iron ion binding"/>
    <property type="evidence" value="ECO:0007669"/>
    <property type="project" value="UniProtKB-ARBA"/>
</dbReference>
<protein>
    <submittedName>
        <fullName evidence="1">Ectoine hydroxylase-related dioxygenase (Phytanoyl-CoA dioxygenase family)</fullName>
    </submittedName>
</protein>
<name>A0A5S5CKG5_9BACL</name>
<organism evidence="1 2">
    <name type="scientific">Paenibacillus methanolicus</name>
    <dbReference type="NCBI Taxonomy" id="582686"/>
    <lineage>
        <taxon>Bacteria</taxon>
        <taxon>Bacillati</taxon>
        <taxon>Bacillota</taxon>
        <taxon>Bacilli</taxon>
        <taxon>Bacillales</taxon>
        <taxon>Paenibacillaceae</taxon>
        <taxon>Paenibacillus</taxon>
    </lineage>
</organism>
<dbReference type="Gene3D" id="2.60.120.620">
    <property type="entry name" value="q2cbj1_9rhob like domain"/>
    <property type="match status" value="1"/>
</dbReference>
<dbReference type="PANTHER" id="PTHR20883">
    <property type="entry name" value="PHYTANOYL-COA DIOXYGENASE DOMAIN CONTAINING 1"/>
    <property type="match status" value="1"/>
</dbReference>
<dbReference type="RefSeq" id="WP_187433981.1">
    <property type="nucleotide sequence ID" value="NZ_VNHS01000001.1"/>
</dbReference>
<evidence type="ECO:0000313" key="1">
    <source>
        <dbReference type="EMBL" id="TYP79387.1"/>
    </source>
</evidence>
<reference evidence="1 2" key="1">
    <citation type="submission" date="2019-07" db="EMBL/GenBank/DDBJ databases">
        <title>Genomic Encyclopedia of Type Strains, Phase III (KMG-III): the genomes of soil and plant-associated and newly described type strains.</title>
        <authorList>
            <person name="Whitman W."/>
        </authorList>
    </citation>
    <scope>NUCLEOTIDE SEQUENCE [LARGE SCALE GENOMIC DNA]</scope>
    <source>
        <strain evidence="1 2">BL24</strain>
    </source>
</reference>
<proteinExistence type="predicted"/>
<gene>
    <name evidence="1" type="ORF">BCM02_101505</name>
</gene>
<sequence>MKQSVNILSYEELETYQNQGYLVLRNVFTEAEAKVMQTECDKLLTLERYTDTKNVRAGYKRYANGDVKIERFDPVHDISPVFADLVRDERILAPLRDIYLDEPLLFKDKLIFKLPGANGYSMHQDASWWQGFSMEGLVSVMVAIDGASTENGGLELFPGYHDRLRSTPGELRNMNEAEIAEIDPASGEIVETNPGDVILFHSFTPHQSGPNLSESSRKQLYLTYSPSKNGQLYQAHYQHFQRYALAGKDTNDYYFL</sequence>
<dbReference type="InterPro" id="IPR008775">
    <property type="entry name" value="Phytyl_CoA_dOase-like"/>
</dbReference>
<dbReference type="Pfam" id="PF05721">
    <property type="entry name" value="PhyH"/>
    <property type="match status" value="1"/>
</dbReference>
<dbReference type="SUPFAM" id="SSF51197">
    <property type="entry name" value="Clavaminate synthase-like"/>
    <property type="match status" value="1"/>
</dbReference>
<dbReference type="EMBL" id="VNHS01000001">
    <property type="protein sequence ID" value="TYP79387.1"/>
    <property type="molecule type" value="Genomic_DNA"/>
</dbReference>
<dbReference type="PANTHER" id="PTHR20883:SF48">
    <property type="entry name" value="ECTOINE DIOXYGENASE"/>
    <property type="match status" value="1"/>
</dbReference>
<keyword evidence="1" id="KW-0223">Dioxygenase</keyword>
<keyword evidence="1" id="KW-0560">Oxidoreductase</keyword>
<accession>A0A5S5CKG5</accession>
<comment type="caution">
    <text evidence="1">The sequence shown here is derived from an EMBL/GenBank/DDBJ whole genome shotgun (WGS) entry which is preliminary data.</text>
</comment>
<evidence type="ECO:0000313" key="2">
    <source>
        <dbReference type="Proteomes" id="UP000323257"/>
    </source>
</evidence>
<dbReference type="GO" id="GO:0016706">
    <property type="term" value="F:2-oxoglutarate-dependent dioxygenase activity"/>
    <property type="evidence" value="ECO:0007669"/>
    <property type="project" value="UniProtKB-ARBA"/>
</dbReference>
<keyword evidence="2" id="KW-1185">Reference proteome</keyword>
<dbReference type="AlphaFoldDB" id="A0A5S5CKG5"/>